<feature type="domain" description="Zinc finger PHD-type" evidence="5">
    <location>
        <begin position="105"/>
        <end position="173"/>
    </location>
</feature>
<proteinExistence type="predicted"/>
<keyword evidence="3" id="KW-0862">Zinc</keyword>
<protein>
    <recommendedName>
        <fullName evidence="5">Zinc finger PHD-type domain-containing protein</fullName>
    </recommendedName>
</protein>
<dbReference type="SMART" id="SM00249">
    <property type="entry name" value="PHD"/>
    <property type="match status" value="1"/>
</dbReference>
<comment type="caution">
    <text evidence="6">The sequence shown here is derived from an EMBL/GenBank/DDBJ whole genome shotgun (WGS) entry which is preliminary data.</text>
</comment>
<dbReference type="PANTHER" id="PTHR47793">
    <property type="entry name" value="HISTONE DEACETYLASE COMPLEX SUBUNIT CTI6"/>
    <property type="match status" value="1"/>
</dbReference>
<accession>A0A8H4PTB6</accession>
<dbReference type="GO" id="GO:0033698">
    <property type="term" value="C:Rpd3L complex"/>
    <property type="evidence" value="ECO:0007669"/>
    <property type="project" value="TreeGrafter"/>
</dbReference>
<dbReference type="GO" id="GO:0061188">
    <property type="term" value="P:negative regulation of rDNA heterochromatin formation"/>
    <property type="evidence" value="ECO:0007669"/>
    <property type="project" value="TreeGrafter"/>
</dbReference>
<dbReference type="InterPro" id="IPR053051">
    <property type="entry name" value="HDAC_complex_subunit"/>
</dbReference>
<keyword evidence="7" id="KW-1185">Reference proteome</keyword>
<dbReference type="GO" id="GO:0070210">
    <property type="term" value="C:Rpd3L-Expanded complex"/>
    <property type="evidence" value="ECO:0007669"/>
    <property type="project" value="TreeGrafter"/>
</dbReference>
<dbReference type="AlphaFoldDB" id="A0A8H4PTB6"/>
<feature type="compositionally biased region" description="Basic residues" evidence="4">
    <location>
        <begin position="416"/>
        <end position="430"/>
    </location>
</feature>
<feature type="region of interest" description="Disordered" evidence="4">
    <location>
        <begin position="258"/>
        <end position="485"/>
    </location>
</feature>
<sequence>MAPPSPRRSSRARTINPQSQQSSVSSSTSCRLERNTRSLNKPSSSKSTPSASLSSEPLDEPDDILLNRRRKRGLEDEQNKGVKAGNLTMANGKDDVPDEEDEAVRCICGSEDYPGRPPVEGPDADFFAGIELTEDVTGFFVQCDVCKVWQHGACVGIFSAESSPDEYFCEQCRKDLHKIHTASNGQKYSKYVPLHRPSRATSRATSIAKDGARSPKNGTSKSSRPSSASRAAAKRRSTMNSRDAAYDDELLRRVIEASKEDAVQESTDNPARRAKRGRSDSEENSTNVKRQRTGSPSVSPPVEQPDANGVDGSDDQADTRNGAKKPKNNTNINIRAQREKSEKEEKERLRQEAANKRKGRAERRRAEDSDLSEEMPLAVSKVTQIKSVEPPNADESPTTAQPPETPPTSHPASTNSHKRGARSNHKKGKGRNQYTKDRDADKEESPARSTSRDTQKNADETAGSTKASAHDHKLGTKSKQAMASKMSMLDMKRRVAAIMEFISRTQVDLAAENGVVDDQDSPPEAETAPTNGETTAEGPPGGAVNGEGAGASDDKNFKGLNCIEMMDVLTRDMVKWQNQYAC</sequence>
<dbReference type="InterPro" id="IPR003903">
    <property type="entry name" value="UIM_dom"/>
</dbReference>
<dbReference type="EMBL" id="JAAVMX010000003">
    <property type="protein sequence ID" value="KAF4510068.1"/>
    <property type="molecule type" value="Genomic_DNA"/>
</dbReference>
<feature type="compositionally biased region" description="Low complexity" evidence="4">
    <location>
        <begin position="38"/>
        <end position="55"/>
    </location>
</feature>
<dbReference type="InterPro" id="IPR019786">
    <property type="entry name" value="Zinc_finger_PHD-type_CS"/>
</dbReference>
<dbReference type="SUPFAM" id="SSF57903">
    <property type="entry name" value="FYVE/PHD zinc finger"/>
    <property type="match status" value="1"/>
</dbReference>
<evidence type="ECO:0000313" key="6">
    <source>
        <dbReference type="EMBL" id="KAF4510068.1"/>
    </source>
</evidence>
<reference evidence="6 7" key="1">
    <citation type="journal article" date="2020" name="Genome Biol. Evol.">
        <title>A new high-quality draft genome assembly of the Chinese cordyceps Ophiocordyceps sinensis.</title>
        <authorList>
            <person name="Shu R."/>
            <person name="Zhang J."/>
            <person name="Meng Q."/>
            <person name="Zhang H."/>
            <person name="Zhou G."/>
            <person name="Li M."/>
            <person name="Wu P."/>
            <person name="Zhao Y."/>
            <person name="Chen C."/>
            <person name="Qin Q."/>
        </authorList>
    </citation>
    <scope>NUCLEOTIDE SEQUENCE [LARGE SCALE GENOMIC DNA]</scope>
    <source>
        <strain evidence="6 7">IOZ07</strain>
    </source>
</reference>
<evidence type="ECO:0000256" key="4">
    <source>
        <dbReference type="SAM" id="MobiDB-lite"/>
    </source>
</evidence>
<evidence type="ECO:0000256" key="3">
    <source>
        <dbReference type="ARBA" id="ARBA00022833"/>
    </source>
</evidence>
<dbReference type="PROSITE" id="PS01359">
    <property type="entry name" value="ZF_PHD_1"/>
    <property type="match status" value="1"/>
</dbReference>
<feature type="compositionally biased region" description="Polar residues" evidence="4">
    <location>
        <begin position="284"/>
        <end position="297"/>
    </location>
</feature>
<feature type="compositionally biased region" description="Low complexity" evidence="4">
    <location>
        <begin position="18"/>
        <end position="29"/>
    </location>
</feature>
<dbReference type="InterPro" id="IPR011011">
    <property type="entry name" value="Znf_FYVE_PHD"/>
</dbReference>
<feature type="region of interest" description="Disordered" evidence="4">
    <location>
        <begin position="513"/>
        <end position="556"/>
    </location>
</feature>
<dbReference type="InterPro" id="IPR001965">
    <property type="entry name" value="Znf_PHD"/>
</dbReference>
<keyword evidence="2" id="KW-0863">Zinc-finger</keyword>
<feature type="compositionally biased region" description="Gly residues" evidence="4">
    <location>
        <begin position="539"/>
        <end position="549"/>
    </location>
</feature>
<dbReference type="GO" id="GO:0061186">
    <property type="term" value="P:negative regulation of silent mating-type cassette heterochromatin formation"/>
    <property type="evidence" value="ECO:0007669"/>
    <property type="project" value="TreeGrafter"/>
</dbReference>
<feature type="region of interest" description="Disordered" evidence="4">
    <location>
        <begin position="1"/>
        <end position="99"/>
    </location>
</feature>
<evidence type="ECO:0000313" key="7">
    <source>
        <dbReference type="Proteomes" id="UP000557566"/>
    </source>
</evidence>
<dbReference type="OrthoDB" id="418595at2759"/>
<feature type="region of interest" description="Disordered" evidence="4">
    <location>
        <begin position="188"/>
        <end position="245"/>
    </location>
</feature>
<gene>
    <name evidence="6" type="ORF">G6O67_001991</name>
</gene>
<evidence type="ECO:0000256" key="2">
    <source>
        <dbReference type="ARBA" id="ARBA00022771"/>
    </source>
</evidence>
<name>A0A8H4PTB6_9HYPO</name>
<dbReference type="Gene3D" id="3.30.40.10">
    <property type="entry name" value="Zinc/RING finger domain, C3HC4 (zinc finger)"/>
    <property type="match status" value="1"/>
</dbReference>
<dbReference type="Proteomes" id="UP000557566">
    <property type="component" value="Unassembled WGS sequence"/>
</dbReference>
<dbReference type="PROSITE" id="PS50330">
    <property type="entry name" value="UIM"/>
    <property type="match status" value="1"/>
</dbReference>
<dbReference type="InterPro" id="IPR013083">
    <property type="entry name" value="Znf_RING/FYVE/PHD"/>
</dbReference>
<organism evidence="6 7">
    <name type="scientific">Ophiocordyceps sinensis</name>
    <dbReference type="NCBI Taxonomy" id="72228"/>
    <lineage>
        <taxon>Eukaryota</taxon>
        <taxon>Fungi</taxon>
        <taxon>Dikarya</taxon>
        <taxon>Ascomycota</taxon>
        <taxon>Pezizomycotina</taxon>
        <taxon>Sordariomycetes</taxon>
        <taxon>Hypocreomycetidae</taxon>
        <taxon>Hypocreales</taxon>
        <taxon>Ophiocordycipitaceae</taxon>
        <taxon>Ophiocordyceps</taxon>
    </lineage>
</organism>
<feature type="compositionally biased region" description="Basic and acidic residues" evidence="4">
    <location>
        <begin position="336"/>
        <end position="355"/>
    </location>
</feature>
<feature type="compositionally biased region" description="Basic and acidic residues" evidence="4">
    <location>
        <begin position="434"/>
        <end position="459"/>
    </location>
</feature>
<dbReference type="Pfam" id="PF20826">
    <property type="entry name" value="PHD_5"/>
    <property type="match status" value="1"/>
</dbReference>
<dbReference type="PANTHER" id="PTHR47793:SF1">
    <property type="entry name" value="HISTONE DEACETYLASE COMPLEX SUBUNIT CTI6"/>
    <property type="match status" value="1"/>
</dbReference>
<dbReference type="GO" id="GO:0008270">
    <property type="term" value="F:zinc ion binding"/>
    <property type="evidence" value="ECO:0007669"/>
    <property type="project" value="UniProtKB-KW"/>
</dbReference>
<dbReference type="PROSITE" id="PS51257">
    <property type="entry name" value="PROKAR_LIPOPROTEIN"/>
    <property type="match status" value="1"/>
</dbReference>
<evidence type="ECO:0000256" key="1">
    <source>
        <dbReference type="ARBA" id="ARBA00022723"/>
    </source>
</evidence>
<feature type="compositionally biased region" description="Low complexity" evidence="4">
    <location>
        <begin position="220"/>
        <end position="231"/>
    </location>
</feature>
<evidence type="ECO:0000259" key="5">
    <source>
        <dbReference type="SMART" id="SM00249"/>
    </source>
</evidence>
<keyword evidence="1" id="KW-0479">Metal-binding</keyword>